<keyword evidence="1" id="KW-0732">Signal</keyword>
<organism evidence="2 3">
    <name type="scientific">Luteimonas soli</name>
    <dbReference type="NCBI Taxonomy" id="1648966"/>
    <lineage>
        <taxon>Bacteria</taxon>
        <taxon>Pseudomonadati</taxon>
        <taxon>Pseudomonadota</taxon>
        <taxon>Gammaproteobacteria</taxon>
        <taxon>Lysobacterales</taxon>
        <taxon>Lysobacteraceae</taxon>
        <taxon>Luteimonas</taxon>
    </lineage>
</organism>
<accession>A0ABV7XJE9</accession>
<reference evidence="3" key="1">
    <citation type="journal article" date="2019" name="Int. J. Syst. Evol. Microbiol.">
        <title>The Global Catalogue of Microorganisms (GCM) 10K type strain sequencing project: providing services to taxonomists for standard genome sequencing and annotation.</title>
        <authorList>
            <consortium name="The Broad Institute Genomics Platform"/>
            <consortium name="The Broad Institute Genome Sequencing Center for Infectious Disease"/>
            <person name="Wu L."/>
            <person name="Ma J."/>
        </authorList>
    </citation>
    <scope>NUCLEOTIDE SEQUENCE [LARGE SCALE GENOMIC DNA]</scope>
    <source>
        <strain evidence="3">KCTC 42441</strain>
    </source>
</reference>
<protein>
    <submittedName>
        <fullName evidence="2">Uncharacterized protein</fullName>
    </submittedName>
</protein>
<dbReference type="RefSeq" id="WP_386742523.1">
    <property type="nucleotide sequence ID" value="NZ_JBHRYA010000003.1"/>
</dbReference>
<comment type="caution">
    <text evidence="2">The sequence shown here is derived from an EMBL/GenBank/DDBJ whole genome shotgun (WGS) entry which is preliminary data.</text>
</comment>
<gene>
    <name evidence="2" type="ORF">ACFONC_04480</name>
</gene>
<feature type="chain" id="PRO_5045613021" evidence="1">
    <location>
        <begin position="25"/>
        <end position="133"/>
    </location>
</feature>
<proteinExistence type="predicted"/>
<dbReference type="Proteomes" id="UP001595705">
    <property type="component" value="Unassembled WGS sequence"/>
</dbReference>
<evidence type="ECO:0000313" key="2">
    <source>
        <dbReference type="EMBL" id="MFC3715404.1"/>
    </source>
</evidence>
<sequence>MKTALRALFLGGCLATLPLSLALAQAEMDFTAAKVAADADEASLDAATRASALEQQRAFLDARVAACANIRTTAQLEDFVVVAELDASGRVTKTWRRGDSPLALCIERDARGKVMFAPPHAPFHASLEVGFTP</sequence>
<feature type="signal peptide" evidence="1">
    <location>
        <begin position="1"/>
        <end position="24"/>
    </location>
</feature>
<keyword evidence="3" id="KW-1185">Reference proteome</keyword>
<name>A0ABV7XJE9_9GAMM</name>
<evidence type="ECO:0000256" key="1">
    <source>
        <dbReference type="SAM" id="SignalP"/>
    </source>
</evidence>
<dbReference type="EMBL" id="JBHRYA010000003">
    <property type="protein sequence ID" value="MFC3715404.1"/>
    <property type="molecule type" value="Genomic_DNA"/>
</dbReference>
<evidence type="ECO:0000313" key="3">
    <source>
        <dbReference type="Proteomes" id="UP001595705"/>
    </source>
</evidence>